<dbReference type="OrthoDB" id="1716545at2"/>
<proteinExistence type="predicted"/>
<dbReference type="RefSeq" id="WP_128214282.1">
    <property type="nucleotide sequence ID" value="NZ_CP025746.1"/>
</dbReference>
<dbReference type="PANTHER" id="PTHR43852">
    <property type="entry name" value="NUCLEOTIDYLTRANSFERASE"/>
    <property type="match status" value="1"/>
</dbReference>
<dbReference type="AlphaFoldDB" id="A0A3R5U702"/>
<evidence type="ECO:0000313" key="3">
    <source>
        <dbReference type="Proteomes" id="UP000286268"/>
    </source>
</evidence>
<dbReference type="KEGG" id="cmah:C1I91_18995"/>
<name>A0A3R5U702_9CLOT</name>
<dbReference type="GO" id="GO:0016740">
    <property type="term" value="F:transferase activity"/>
    <property type="evidence" value="ECO:0007669"/>
    <property type="project" value="UniProtKB-KW"/>
</dbReference>
<evidence type="ECO:0000313" key="2">
    <source>
        <dbReference type="EMBL" id="QAA33559.1"/>
    </source>
</evidence>
<organism evidence="2 3">
    <name type="scientific">Clostridium manihotivorum</name>
    <dbReference type="NCBI Taxonomy" id="2320868"/>
    <lineage>
        <taxon>Bacteria</taxon>
        <taxon>Bacillati</taxon>
        <taxon>Bacillota</taxon>
        <taxon>Clostridia</taxon>
        <taxon>Eubacteriales</taxon>
        <taxon>Clostridiaceae</taxon>
        <taxon>Clostridium</taxon>
    </lineage>
</organism>
<dbReference type="Pfam" id="PF18765">
    <property type="entry name" value="Polbeta"/>
    <property type="match status" value="1"/>
</dbReference>
<dbReference type="CDD" id="cd05403">
    <property type="entry name" value="NT_KNTase_like"/>
    <property type="match status" value="1"/>
</dbReference>
<dbReference type="NCBIfam" id="NF047752">
    <property type="entry name" value="MntA_antitoxin"/>
    <property type="match status" value="1"/>
</dbReference>
<dbReference type="PANTHER" id="PTHR43852:SF3">
    <property type="entry name" value="NUCLEOTIDYLTRANSFERASE"/>
    <property type="match status" value="1"/>
</dbReference>
<protein>
    <submittedName>
        <fullName evidence="2">Nucleotidyltransferase domain-containing protein</fullName>
    </submittedName>
</protein>
<gene>
    <name evidence="2" type="ORF">C1I91_18995</name>
</gene>
<reference evidence="2 3" key="1">
    <citation type="submission" date="2018-01" db="EMBL/GenBank/DDBJ databases">
        <title>Genome Sequencing and Assembly of Anaerobacter polyendosporus strain CT4.</title>
        <authorList>
            <person name="Tachaapaikoon C."/>
            <person name="Sutheeworapong S."/>
            <person name="Jenjaroenpun P."/>
            <person name="Wongsurawat T."/>
            <person name="Nookeaw I."/>
            <person name="Cheawchanlertfa P."/>
            <person name="Kosugi A."/>
            <person name="Cheevadhanarak S."/>
            <person name="Ratanakhanokchai K."/>
        </authorList>
    </citation>
    <scope>NUCLEOTIDE SEQUENCE [LARGE SCALE GENOMIC DNA]</scope>
    <source>
        <strain evidence="2 3">CT4</strain>
    </source>
</reference>
<evidence type="ECO:0000259" key="1">
    <source>
        <dbReference type="Pfam" id="PF18765"/>
    </source>
</evidence>
<keyword evidence="2" id="KW-0808">Transferase</keyword>
<dbReference type="InterPro" id="IPR041633">
    <property type="entry name" value="Polbeta"/>
</dbReference>
<dbReference type="SUPFAM" id="SSF81301">
    <property type="entry name" value="Nucleotidyltransferase"/>
    <property type="match status" value="1"/>
</dbReference>
<accession>A0A3R5U702</accession>
<dbReference type="Gene3D" id="3.30.460.10">
    <property type="entry name" value="Beta Polymerase, domain 2"/>
    <property type="match status" value="1"/>
</dbReference>
<dbReference type="InterPro" id="IPR052930">
    <property type="entry name" value="TA_antitoxin_MntA"/>
</dbReference>
<feature type="domain" description="Polymerase beta nucleotidyltransferase" evidence="1">
    <location>
        <begin position="10"/>
        <end position="99"/>
    </location>
</feature>
<dbReference type="Proteomes" id="UP000286268">
    <property type="component" value="Chromosome"/>
</dbReference>
<sequence>MINIDAKLDDLKDYFKNNENIIAAWFIGSYGTEKQTEDSDIYIALLFDKQIGIMDEMDISSRISEIVEFDNIDTINLLSAPITLQFKVIDEGRSLYEKDYYKVCDFMEDIFNRYRDEKYYLDRFMQDFYESYGVRSKKVNGI</sequence>
<dbReference type="InterPro" id="IPR043519">
    <property type="entry name" value="NT_sf"/>
</dbReference>
<dbReference type="EMBL" id="CP025746">
    <property type="protein sequence ID" value="QAA33559.1"/>
    <property type="molecule type" value="Genomic_DNA"/>
</dbReference>
<keyword evidence="3" id="KW-1185">Reference proteome</keyword>